<keyword evidence="1" id="KW-0472">Membrane</keyword>
<dbReference type="Proteomes" id="UP000199004">
    <property type="component" value="Unassembled WGS sequence"/>
</dbReference>
<evidence type="ECO:0000313" key="3">
    <source>
        <dbReference type="Proteomes" id="UP000199004"/>
    </source>
</evidence>
<dbReference type="Pfam" id="PF18986">
    <property type="entry name" value="DUF5719"/>
    <property type="match status" value="1"/>
</dbReference>
<gene>
    <name evidence="2" type="ORF">SAMN05192576_0185</name>
</gene>
<keyword evidence="1" id="KW-1133">Transmembrane helix</keyword>
<name>A0A1H0L5I2_9ACTN</name>
<dbReference type="EMBL" id="FNIC01000011">
    <property type="protein sequence ID" value="SDO63509.1"/>
    <property type="molecule type" value="Genomic_DNA"/>
</dbReference>
<dbReference type="AlphaFoldDB" id="A0A1H0L5I2"/>
<organism evidence="2 3">
    <name type="scientific">Nocardioides szechwanensis</name>
    <dbReference type="NCBI Taxonomy" id="1005944"/>
    <lineage>
        <taxon>Bacteria</taxon>
        <taxon>Bacillati</taxon>
        <taxon>Actinomycetota</taxon>
        <taxon>Actinomycetes</taxon>
        <taxon>Propionibacteriales</taxon>
        <taxon>Nocardioidaceae</taxon>
        <taxon>Nocardioides</taxon>
    </lineage>
</organism>
<keyword evidence="3" id="KW-1185">Reference proteome</keyword>
<reference evidence="2 3" key="1">
    <citation type="submission" date="2016-10" db="EMBL/GenBank/DDBJ databases">
        <authorList>
            <person name="de Groot N.N."/>
        </authorList>
    </citation>
    <scope>NUCLEOTIDE SEQUENCE [LARGE SCALE GENOMIC DNA]</scope>
    <source>
        <strain evidence="2 3">CGMCC 1.11147</strain>
    </source>
</reference>
<evidence type="ECO:0000256" key="1">
    <source>
        <dbReference type="SAM" id="Phobius"/>
    </source>
</evidence>
<dbReference type="InterPro" id="IPR043777">
    <property type="entry name" value="DUF5719"/>
</dbReference>
<feature type="transmembrane region" description="Helical" evidence="1">
    <location>
        <begin position="20"/>
        <end position="38"/>
    </location>
</feature>
<evidence type="ECO:0000313" key="2">
    <source>
        <dbReference type="EMBL" id="SDO63509.1"/>
    </source>
</evidence>
<protein>
    <submittedName>
        <fullName evidence="2">Uncharacterized protein</fullName>
    </submittedName>
</protein>
<proteinExistence type="predicted"/>
<dbReference type="STRING" id="1005944.SAMN05192576_0185"/>
<accession>A0A1H0L5I2</accession>
<keyword evidence="1" id="KW-0812">Transmembrane</keyword>
<dbReference type="OrthoDB" id="3729011at2"/>
<dbReference type="RefSeq" id="WP_091026912.1">
    <property type="nucleotide sequence ID" value="NZ_BKAE01000016.1"/>
</dbReference>
<sequence length="457" mass="46575">MSHTTPAAGRSRNRRRLDVTTVLSVVLPLFTVAALALVRPDVPTPDATPPEETALTRSVVICPSGAPEAALATSNGAGGGVDYLLGDQDGSAEVTATGVTTVTGGKGPLVVRAEGELAPGLVAGRFESPLASAECRAPAPDQWFTGLGSGARHTSVLELVNPDAGPAVVDATLYGVSGVVDAPELRGVAVPGRGAVRLSLAELVPRRDELALHVTTSRGRVTASLRDRYQQLGTGGAAEDWLRPQDAPATSNLLLGMAPGAGLRTLVLLNPGTDETRATVRVVSDRSVFSPAGLEEVVLPPQSVTRVSLTELMRGAAGDGALGLLVDSPAPITATVRTYAGGDLSHAVPGAPIAQPTTVLAPTGDKQVVLAGATQAGTVTVTARTADGEVVADERIEVVAGRGYVVDVPRRAVLLTVTPRRTDVIGSVVVADDDGAAVIRLREQVTSGLIGSVRPGL</sequence>